<evidence type="ECO:0000313" key="2">
    <source>
        <dbReference type="EMBL" id="GMH17442.1"/>
    </source>
</evidence>
<feature type="compositionally biased region" description="Low complexity" evidence="1">
    <location>
        <begin position="241"/>
        <end position="257"/>
    </location>
</feature>
<feature type="region of interest" description="Disordered" evidence="1">
    <location>
        <begin position="194"/>
        <end position="257"/>
    </location>
</feature>
<dbReference type="GO" id="GO:0003677">
    <property type="term" value="F:DNA binding"/>
    <property type="evidence" value="ECO:0007669"/>
    <property type="project" value="InterPro"/>
</dbReference>
<dbReference type="Proteomes" id="UP001279734">
    <property type="component" value="Unassembled WGS sequence"/>
</dbReference>
<accession>A0AAD3XTW7</accession>
<proteinExistence type="predicted"/>
<dbReference type="EMBL" id="BSYO01000018">
    <property type="protein sequence ID" value="GMH17442.1"/>
    <property type="molecule type" value="Genomic_DNA"/>
</dbReference>
<evidence type="ECO:0000256" key="1">
    <source>
        <dbReference type="SAM" id="MobiDB-lite"/>
    </source>
</evidence>
<dbReference type="PANTHER" id="PTHR35698:SF2">
    <property type="entry name" value="DNA-BINDING PROTEIN RHL1"/>
    <property type="match status" value="1"/>
</dbReference>
<feature type="compositionally biased region" description="Acidic residues" evidence="1">
    <location>
        <begin position="278"/>
        <end position="289"/>
    </location>
</feature>
<feature type="region of interest" description="Disordered" evidence="1">
    <location>
        <begin position="274"/>
        <end position="306"/>
    </location>
</feature>
<reference evidence="2" key="1">
    <citation type="submission" date="2023-05" db="EMBL/GenBank/DDBJ databases">
        <title>Nepenthes gracilis genome sequencing.</title>
        <authorList>
            <person name="Fukushima K."/>
        </authorList>
    </citation>
    <scope>NUCLEOTIDE SEQUENCE</scope>
    <source>
        <strain evidence="2">SING2019-196</strain>
    </source>
</reference>
<gene>
    <name evidence="2" type="ORF">Nepgr_019283</name>
</gene>
<dbReference type="InterPro" id="IPR038859">
    <property type="entry name" value="RHL1"/>
</dbReference>
<feature type="compositionally biased region" description="Polar residues" evidence="1">
    <location>
        <begin position="221"/>
        <end position="235"/>
    </location>
</feature>
<dbReference type="PANTHER" id="PTHR35698">
    <property type="entry name" value="DNA-BINDING PROTEIN RHL1"/>
    <property type="match status" value="1"/>
</dbReference>
<evidence type="ECO:0000313" key="3">
    <source>
        <dbReference type="Proteomes" id="UP001279734"/>
    </source>
</evidence>
<feature type="region of interest" description="Disordered" evidence="1">
    <location>
        <begin position="1"/>
        <end position="21"/>
    </location>
</feature>
<comment type="caution">
    <text evidence="2">The sequence shown here is derived from an EMBL/GenBank/DDBJ whole genome shotgun (WGS) entry which is preliminary data.</text>
</comment>
<evidence type="ECO:0008006" key="4">
    <source>
        <dbReference type="Google" id="ProtNLM"/>
    </source>
</evidence>
<sequence length="306" mass="33957">MVKGPKKGNHGESNPEVEERNRLKKLAYSENLLSDTPTKTFAPLSPSKTVLKHHGKDIVKKSQRKNRYLLSFPGLLAPVTGGKIGELTNLSSKNPILYLDFPQGRMKLFGTIVYPKNRYLTLQFSRGGRNVMCDDCFDTIIVFSDACWVGRKEENPGEARLDFPMELYKPQHAESDFQVRHSERTAGKTFKFAEVSSEEDGTDTASEISEGKDKELDSPDSAVQTHFTGSVQQFTGPPITAQNSQSAMSSSMSKILSPNSHGFVQATISTLSNKVEEKVEDDDDNDIEEFSSSSQGTDGSDEDWEE</sequence>
<dbReference type="GO" id="GO:0042023">
    <property type="term" value="P:DNA endoreduplication"/>
    <property type="evidence" value="ECO:0007669"/>
    <property type="project" value="InterPro"/>
</dbReference>
<name>A0AAD3XTW7_NEPGR</name>
<organism evidence="2 3">
    <name type="scientific">Nepenthes gracilis</name>
    <name type="common">Slender pitcher plant</name>
    <dbReference type="NCBI Taxonomy" id="150966"/>
    <lineage>
        <taxon>Eukaryota</taxon>
        <taxon>Viridiplantae</taxon>
        <taxon>Streptophyta</taxon>
        <taxon>Embryophyta</taxon>
        <taxon>Tracheophyta</taxon>
        <taxon>Spermatophyta</taxon>
        <taxon>Magnoliopsida</taxon>
        <taxon>eudicotyledons</taxon>
        <taxon>Gunneridae</taxon>
        <taxon>Pentapetalae</taxon>
        <taxon>Caryophyllales</taxon>
        <taxon>Nepenthaceae</taxon>
        <taxon>Nepenthes</taxon>
    </lineage>
</organism>
<keyword evidence="3" id="KW-1185">Reference proteome</keyword>
<protein>
    <recommendedName>
        <fullName evidence="4">DNA-binding protein RHL1</fullName>
    </recommendedName>
</protein>
<dbReference type="AlphaFoldDB" id="A0AAD3XTW7"/>